<reference evidence="2" key="1">
    <citation type="journal article" date="2019" name="Int. J. Syst. Evol. Microbiol.">
        <title>The Global Catalogue of Microorganisms (GCM) 10K type strain sequencing project: providing services to taxonomists for standard genome sequencing and annotation.</title>
        <authorList>
            <consortium name="The Broad Institute Genomics Platform"/>
            <consortium name="The Broad Institute Genome Sequencing Center for Infectious Disease"/>
            <person name="Wu L."/>
            <person name="Ma J."/>
        </authorList>
    </citation>
    <scope>NUCLEOTIDE SEQUENCE [LARGE SCALE GENOMIC DNA]</scope>
    <source>
        <strain evidence="2">CCUG 52478</strain>
    </source>
</reference>
<proteinExistence type="predicted"/>
<evidence type="ECO:0000313" key="1">
    <source>
        <dbReference type="EMBL" id="MFD1249703.1"/>
    </source>
</evidence>
<gene>
    <name evidence="1" type="ORF">ACFQ3F_18035</name>
</gene>
<accession>A0ABW3W648</accession>
<sequence length="113" mass="11660">MSIPVDIADLRATLADFDSGYLLTTSSPEVKVVTVDPVAGDDGSLRVAGPGRGTLRNLAENPTVTLVFPPRERHGFTLLVDGAARADGDDVVVVPAAAVLHRPAAHADGPRPG</sequence>
<protein>
    <submittedName>
        <fullName evidence="1">Pyridoxamine 5'-phosphate oxidase</fullName>
    </submittedName>
</protein>
<dbReference type="EMBL" id="JBHTLX010000022">
    <property type="protein sequence ID" value="MFD1249703.1"/>
    <property type="molecule type" value="Genomic_DNA"/>
</dbReference>
<evidence type="ECO:0000313" key="2">
    <source>
        <dbReference type="Proteomes" id="UP001597229"/>
    </source>
</evidence>
<name>A0ABW3W648_9ACTN</name>
<dbReference type="Proteomes" id="UP001597229">
    <property type="component" value="Unassembled WGS sequence"/>
</dbReference>
<dbReference type="RefSeq" id="WP_367918705.1">
    <property type="nucleotide sequence ID" value="NZ_BAABAC010000014.1"/>
</dbReference>
<dbReference type="SUPFAM" id="SSF50475">
    <property type="entry name" value="FMN-binding split barrel"/>
    <property type="match status" value="1"/>
</dbReference>
<comment type="caution">
    <text evidence="1">The sequence shown here is derived from an EMBL/GenBank/DDBJ whole genome shotgun (WGS) entry which is preliminary data.</text>
</comment>
<keyword evidence="2" id="KW-1185">Reference proteome</keyword>
<organism evidence="1 2">
    <name type="scientific">Nocardioides ginsengisoli</name>
    <dbReference type="NCBI Taxonomy" id="363868"/>
    <lineage>
        <taxon>Bacteria</taxon>
        <taxon>Bacillati</taxon>
        <taxon>Actinomycetota</taxon>
        <taxon>Actinomycetes</taxon>
        <taxon>Propionibacteriales</taxon>
        <taxon>Nocardioidaceae</taxon>
        <taxon>Nocardioides</taxon>
    </lineage>
</organism>